<reference evidence="4" key="1">
    <citation type="submission" date="2023-10" db="EMBL/GenBank/DDBJ databases">
        <authorList>
            <person name="Chen Y."/>
            <person name="Shah S."/>
            <person name="Dougan E. K."/>
            <person name="Thang M."/>
            <person name="Chan C."/>
        </authorList>
    </citation>
    <scope>NUCLEOTIDE SEQUENCE [LARGE SCALE GENOMIC DNA]</scope>
</reference>
<dbReference type="EMBL" id="CAUYUJ010012248">
    <property type="protein sequence ID" value="CAK0833611.1"/>
    <property type="molecule type" value="Genomic_DNA"/>
</dbReference>
<keyword evidence="2" id="KW-1133">Transmembrane helix</keyword>
<evidence type="ECO:0000256" key="1">
    <source>
        <dbReference type="SAM" id="MobiDB-lite"/>
    </source>
</evidence>
<evidence type="ECO:0000259" key="3">
    <source>
        <dbReference type="Pfam" id="PF02932"/>
    </source>
</evidence>
<dbReference type="SUPFAM" id="SSF90112">
    <property type="entry name" value="Neurotransmitter-gated ion-channel transmembrane pore"/>
    <property type="match status" value="1"/>
</dbReference>
<evidence type="ECO:0000256" key="2">
    <source>
        <dbReference type="SAM" id="Phobius"/>
    </source>
</evidence>
<comment type="caution">
    <text evidence="4">The sequence shown here is derived from an EMBL/GenBank/DDBJ whole genome shotgun (WGS) entry which is preliminary data.</text>
</comment>
<sequence length="489" mass="52625">MTNQLAAWGRRIVPMASGSFVDGTRGGDDDGPIKVQTTLWDAVDFASAVSQEGYTVGDESLMYDALTINFILQRKSGFSVRRDVAYAVLFVFMSYVGFFVDSKAAPARAALAVIPVLTMLNHLNSVERSLPPLSSSTWLTSFLMLSLVYTAIAVLELAVISATLGIERRRAGRMATFEKLAKRMQDVSNPLNDRERKLFQTFFKTIDSGGLLCDSDGTISVTELKAGLRHFNIYYSLEQCSDVIELVRSQHASVSGLRRPSLSGGAQEDFDVPPAPAAQPRVARAPWESPPAPSAPAAPPSPGDTEFALVAAAPHHAHTLVAAAGASATAVGAAAQSHQQSQRKSLASSGAATMCPVFPRALGCFGSSMPRPESSQETPLSIRQQAHQPQLHVDPGLQKQQVPRDVGPSSCAHQSSSGHSISNLEFRTLLIMFENGSIHPTPPCVTKFFDQRPSDIIDGLARYLFFSTYLLCILIMIPTIAAYPSSADQ</sequence>
<dbReference type="Gene3D" id="1.20.58.390">
    <property type="entry name" value="Neurotransmitter-gated ion-channel transmembrane domain"/>
    <property type="match status" value="1"/>
</dbReference>
<evidence type="ECO:0000313" key="5">
    <source>
        <dbReference type="Proteomes" id="UP001189429"/>
    </source>
</evidence>
<feature type="region of interest" description="Disordered" evidence="1">
    <location>
        <begin position="366"/>
        <end position="390"/>
    </location>
</feature>
<dbReference type="InterPro" id="IPR038050">
    <property type="entry name" value="Neuro_actylchol_rec"/>
</dbReference>
<organism evidence="4 5">
    <name type="scientific">Prorocentrum cordatum</name>
    <dbReference type="NCBI Taxonomy" id="2364126"/>
    <lineage>
        <taxon>Eukaryota</taxon>
        <taxon>Sar</taxon>
        <taxon>Alveolata</taxon>
        <taxon>Dinophyceae</taxon>
        <taxon>Prorocentrales</taxon>
        <taxon>Prorocentraceae</taxon>
        <taxon>Prorocentrum</taxon>
    </lineage>
</organism>
<dbReference type="Pfam" id="PF02932">
    <property type="entry name" value="Neur_chan_memb"/>
    <property type="match status" value="1"/>
</dbReference>
<keyword evidence="2" id="KW-0472">Membrane</keyword>
<dbReference type="InterPro" id="IPR006029">
    <property type="entry name" value="Neurotrans-gated_channel_TM"/>
</dbReference>
<feature type="domain" description="Neurotransmitter-gated ion-channel transmembrane" evidence="3">
    <location>
        <begin position="88"/>
        <end position="165"/>
    </location>
</feature>
<feature type="transmembrane region" description="Helical" evidence="2">
    <location>
        <begin position="460"/>
        <end position="483"/>
    </location>
</feature>
<feature type="transmembrane region" description="Helical" evidence="2">
    <location>
        <begin position="138"/>
        <end position="164"/>
    </location>
</feature>
<evidence type="ECO:0000313" key="4">
    <source>
        <dbReference type="EMBL" id="CAK0833611.1"/>
    </source>
</evidence>
<proteinExistence type="predicted"/>
<dbReference type="InterPro" id="IPR036719">
    <property type="entry name" value="Neuro-gated_channel_TM_sf"/>
</dbReference>
<protein>
    <recommendedName>
        <fullName evidence="3">Neurotransmitter-gated ion-channel transmembrane domain-containing protein</fullName>
    </recommendedName>
</protein>
<feature type="transmembrane region" description="Helical" evidence="2">
    <location>
        <begin position="84"/>
        <end position="100"/>
    </location>
</feature>
<name>A0ABN9SP35_9DINO</name>
<keyword evidence="2" id="KW-0812">Transmembrane</keyword>
<dbReference type="Proteomes" id="UP001189429">
    <property type="component" value="Unassembled WGS sequence"/>
</dbReference>
<accession>A0ABN9SP35</accession>
<feature type="region of interest" description="Disordered" evidence="1">
    <location>
        <begin position="256"/>
        <end position="305"/>
    </location>
</feature>
<feature type="compositionally biased region" description="Polar residues" evidence="1">
    <location>
        <begin position="373"/>
        <end position="388"/>
    </location>
</feature>
<feature type="compositionally biased region" description="Pro residues" evidence="1">
    <location>
        <begin position="288"/>
        <end position="302"/>
    </location>
</feature>
<gene>
    <name evidence="4" type="ORF">PCOR1329_LOCUS31251</name>
</gene>
<keyword evidence="5" id="KW-1185">Reference proteome</keyword>